<sequence length="511" mass="59189">MRFSISEDDLASIGSGLKVASVPGNEFENVSNTTTKTDVVNVMLDNPRKKCVPVSMDEIKREVDDYFSKMCLKSKRMKSLKEETIEKLHSKRDEDQRTRIETFKNSISPKKSKNSLIKDLELGIDIKMMLPKNWLNDDFDLDYNFDPKKYNLIWDNSSSKYVPEADIASSSDFPPESAITEDINWDGCVKNCQLFEDITKEIKINEQKIRKTSSDEVMEYINECENKHKVIKHLKYFYESCLKRIEKISTGVVIKSHTQIKRWLNEFFNSDRCLSHKDGKAEAMHVMELSTFLSGGIPLEGNVTYQVKDILALEGGLELIMFDFFNKVLHIITSGTGAQQWIKKLLLYVLNNSSENLNLFYSYMMNAGFNYKLIKPNLNKLGTPEFGDPIKVTNDRKIMKFFIIMNLNVKIPKQGFYFESGFQFFKTLYEISMDFPQIPIFPVIYINALFEKDFLNIAITNFNEKEWITTIRKGITTVIEEIEYYQETLGQSLNVILSSLYHEIKNNIPIG</sequence>
<dbReference type="WBParaSite" id="SVE_1718400.1">
    <property type="protein sequence ID" value="SVE_1718400.1"/>
    <property type="gene ID" value="SVE_1718400"/>
</dbReference>
<evidence type="ECO:0000313" key="1">
    <source>
        <dbReference type="Proteomes" id="UP000035680"/>
    </source>
</evidence>
<reference evidence="2" key="2">
    <citation type="submission" date="2015-08" db="UniProtKB">
        <authorList>
            <consortium name="WormBaseParasite"/>
        </authorList>
    </citation>
    <scope>IDENTIFICATION</scope>
</reference>
<keyword evidence="1" id="KW-1185">Reference proteome</keyword>
<dbReference type="AlphaFoldDB" id="A0A0K0FXK8"/>
<name>A0A0K0FXK8_STRVS</name>
<protein>
    <submittedName>
        <fullName evidence="2">HECT domain-containing protein</fullName>
    </submittedName>
</protein>
<reference evidence="1" key="1">
    <citation type="submission" date="2014-07" db="EMBL/GenBank/DDBJ databases">
        <authorList>
            <person name="Martin A.A"/>
            <person name="De Silva N."/>
        </authorList>
    </citation>
    <scope>NUCLEOTIDE SEQUENCE</scope>
</reference>
<proteinExistence type="predicted"/>
<evidence type="ECO:0000313" key="2">
    <source>
        <dbReference type="WBParaSite" id="SVE_1718400.1"/>
    </source>
</evidence>
<organism evidence="1 2">
    <name type="scientific">Strongyloides venezuelensis</name>
    <name type="common">Threadworm</name>
    <dbReference type="NCBI Taxonomy" id="75913"/>
    <lineage>
        <taxon>Eukaryota</taxon>
        <taxon>Metazoa</taxon>
        <taxon>Ecdysozoa</taxon>
        <taxon>Nematoda</taxon>
        <taxon>Chromadorea</taxon>
        <taxon>Rhabditida</taxon>
        <taxon>Tylenchina</taxon>
        <taxon>Panagrolaimomorpha</taxon>
        <taxon>Strongyloidoidea</taxon>
        <taxon>Strongyloididae</taxon>
        <taxon>Strongyloides</taxon>
    </lineage>
</organism>
<accession>A0A0K0FXK8</accession>
<dbReference type="Proteomes" id="UP000035680">
    <property type="component" value="Unassembled WGS sequence"/>
</dbReference>